<feature type="transmembrane region" description="Helical" evidence="7">
    <location>
        <begin position="281"/>
        <end position="307"/>
    </location>
</feature>
<evidence type="ECO:0000256" key="5">
    <source>
        <dbReference type="ARBA" id="ARBA00022989"/>
    </source>
</evidence>
<protein>
    <submittedName>
        <fullName evidence="9">Peptide ABC transporter</fullName>
    </submittedName>
</protein>
<dbReference type="SUPFAM" id="SSF161098">
    <property type="entry name" value="MetI-like"/>
    <property type="match status" value="1"/>
</dbReference>
<gene>
    <name evidence="9" type="ORF">BBD42_12820</name>
</gene>
<dbReference type="PROSITE" id="PS50928">
    <property type="entry name" value="ABC_TM1"/>
    <property type="match status" value="1"/>
</dbReference>
<feature type="transmembrane region" description="Helical" evidence="7">
    <location>
        <begin position="177"/>
        <end position="200"/>
    </location>
</feature>
<proteinExistence type="inferred from homology"/>
<dbReference type="PANTHER" id="PTHR43163">
    <property type="entry name" value="DIPEPTIDE TRANSPORT SYSTEM PERMEASE PROTEIN DPPB-RELATED"/>
    <property type="match status" value="1"/>
</dbReference>
<dbReference type="EMBL" id="CP016808">
    <property type="protein sequence ID" value="ANY67253.1"/>
    <property type="molecule type" value="Genomic_DNA"/>
</dbReference>
<keyword evidence="2 7" id="KW-0813">Transport</keyword>
<dbReference type="Gene3D" id="1.10.3720.10">
    <property type="entry name" value="MetI-like"/>
    <property type="match status" value="1"/>
</dbReference>
<feature type="transmembrane region" description="Helical" evidence="7">
    <location>
        <begin position="12"/>
        <end position="30"/>
    </location>
</feature>
<feature type="transmembrane region" description="Helical" evidence="7">
    <location>
        <begin position="101"/>
        <end position="122"/>
    </location>
</feature>
<evidence type="ECO:0000256" key="3">
    <source>
        <dbReference type="ARBA" id="ARBA00022475"/>
    </source>
</evidence>
<keyword evidence="3" id="KW-1003">Cell membrane</keyword>
<dbReference type="InterPro" id="IPR035906">
    <property type="entry name" value="MetI-like_sf"/>
</dbReference>
<dbReference type="Pfam" id="PF00528">
    <property type="entry name" value="BPD_transp_1"/>
    <property type="match status" value="1"/>
</dbReference>
<keyword evidence="5 7" id="KW-1133">Transmembrane helix</keyword>
<dbReference type="GO" id="GO:0005886">
    <property type="term" value="C:plasma membrane"/>
    <property type="evidence" value="ECO:0007669"/>
    <property type="project" value="UniProtKB-SubCell"/>
</dbReference>
<evidence type="ECO:0000256" key="1">
    <source>
        <dbReference type="ARBA" id="ARBA00004651"/>
    </source>
</evidence>
<reference evidence="9" key="1">
    <citation type="submission" date="2016-08" db="EMBL/GenBank/DDBJ databases">
        <title>Complete Genome Seqeunce of Paenibacillus sp. BIHB 4019 from tea rhizoplane.</title>
        <authorList>
            <person name="Thakur R."/>
            <person name="Swarnkar M.K."/>
            <person name="Gulati A."/>
        </authorList>
    </citation>
    <scope>NUCLEOTIDE SEQUENCE [LARGE SCALE GENOMIC DNA]</scope>
    <source>
        <strain evidence="9">BIHB4019</strain>
    </source>
</reference>
<accession>A0A1B2DHS6</accession>
<dbReference type="GO" id="GO:0071916">
    <property type="term" value="F:dipeptide transmembrane transporter activity"/>
    <property type="evidence" value="ECO:0007669"/>
    <property type="project" value="TreeGrafter"/>
</dbReference>
<evidence type="ECO:0000313" key="9">
    <source>
        <dbReference type="EMBL" id="ANY67253.1"/>
    </source>
</evidence>
<keyword evidence="4 7" id="KW-0812">Transmembrane</keyword>
<dbReference type="Pfam" id="PF19300">
    <property type="entry name" value="BPD_transp_1_N"/>
    <property type="match status" value="1"/>
</dbReference>
<comment type="subcellular location">
    <subcellularLocation>
        <location evidence="1 7">Cell membrane</location>
        <topology evidence="1 7">Multi-pass membrane protein</topology>
    </subcellularLocation>
</comment>
<dbReference type="PANTHER" id="PTHR43163:SF6">
    <property type="entry name" value="DIPEPTIDE TRANSPORT SYSTEM PERMEASE PROTEIN DPPB-RELATED"/>
    <property type="match status" value="1"/>
</dbReference>
<evidence type="ECO:0000256" key="4">
    <source>
        <dbReference type="ARBA" id="ARBA00022692"/>
    </source>
</evidence>
<dbReference type="AlphaFoldDB" id="A0A1B2DHS6"/>
<sequence length="315" mass="34276">MTAFIVKRVLSLIPILFIMSVIVFLIIYLIPGDPARVMLGDGADEATIQQLRANMGLDQPLVLQYGQWIGSALQGDLGDSYFLKKSVSAVIGEHLQPTLSLALLAELIAIAIALPFGIWAAVNRGGWADKALAAYTLLGITIPGFLLSMFLVLLFAVQLKWLPVSGYAPISDGLWNFLKYLILPGISVGVVMSSVIARIVRSSFLEVMNQGYVKTARSKGLRERSIVYKHILRNALIPILTVIGGTFGTLLAGAAVVESIFNIPGLGQLLVHSVSRRDYTVIQGLVLFIAFTYVLVNLVVDLLYAVVDPRIRLNK</sequence>
<dbReference type="RefSeq" id="WP_099518463.1">
    <property type="nucleotide sequence ID" value="NZ_CP016808.1"/>
</dbReference>
<feature type="transmembrane region" description="Helical" evidence="7">
    <location>
        <begin position="235"/>
        <end position="261"/>
    </location>
</feature>
<dbReference type="InterPro" id="IPR000515">
    <property type="entry name" value="MetI-like"/>
</dbReference>
<dbReference type="CDD" id="cd06261">
    <property type="entry name" value="TM_PBP2"/>
    <property type="match status" value="1"/>
</dbReference>
<name>A0A1B2DHS6_9BACL</name>
<feature type="domain" description="ABC transmembrane type-1" evidence="8">
    <location>
        <begin position="95"/>
        <end position="304"/>
    </location>
</feature>
<evidence type="ECO:0000256" key="7">
    <source>
        <dbReference type="RuleBase" id="RU363032"/>
    </source>
</evidence>
<evidence type="ECO:0000256" key="2">
    <source>
        <dbReference type="ARBA" id="ARBA00022448"/>
    </source>
</evidence>
<comment type="similarity">
    <text evidence="7">Belongs to the binding-protein-dependent transport system permease family.</text>
</comment>
<organism evidence="9">
    <name type="scientific">Paenibacillus sp. BIHB 4019</name>
    <dbReference type="NCBI Taxonomy" id="1870819"/>
    <lineage>
        <taxon>Bacteria</taxon>
        <taxon>Bacillati</taxon>
        <taxon>Bacillota</taxon>
        <taxon>Bacilli</taxon>
        <taxon>Bacillales</taxon>
        <taxon>Paenibacillaceae</taxon>
        <taxon>Paenibacillus</taxon>
    </lineage>
</organism>
<feature type="transmembrane region" description="Helical" evidence="7">
    <location>
        <begin position="134"/>
        <end position="157"/>
    </location>
</feature>
<evidence type="ECO:0000259" key="8">
    <source>
        <dbReference type="PROSITE" id="PS50928"/>
    </source>
</evidence>
<evidence type="ECO:0000256" key="6">
    <source>
        <dbReference type="ARBA" id="ARBA00023136"/>
    </source>
</evidence>
<keyword evidence="6 7" id="KW-0472">Membrane</keyword>
<dbReference type="InterPro" id="IPR045621">
    <property type="entry name" value="BPD_transp_1_N"/>
</dbReference>